<keyword evidence="4 12" id="KW-0812">Transmembrane</keyword>
<dbReference type="InterPro" id="IPR011047">
    <property type="entry name" value="Quinoprotein_ADH-like_sf"/>
</dbReference>
<evidence type="ECO:0000313" key="14">
    <source>
        <dbReference type="Proteomes" id="UP000241769"/>
    </source>
</evidence>
<evidence type="ECO:0000256" key="3">
    <source>
        <dbReference type="ARBA" id="ARBA00022574"/>
    </source>
</evidence>
<dbReference type="PROSITE" id="PS50082">
    <property type="entry name" value="WD_REPEATS_2"/>
    <property type="match status" value="1"/>
</dbReference>
<dbReference type="InterPro" id="IPR045260">
    <property type="entry name" value="Sec12-like"/>
</dbReference>
<evidence type="ECO:0000256" key="2">
    <source>
        <dbReference type="ARBA" id="ARBA00022448"/>
    </source>
</evidence>
<keyword evidence="2" id="KW-0813">Transport</keyword>
<dbReference type="Gene3D" id="2.130.10.10">
    <property type="entry name" value="YVTN repeat-like/Quinoprotein amine dehydrogenase"/>
    <property type="match status" value="1"/>
</dbReference>
<dbReference type="PANTHER" id="PTHR23284:SF0">
    <property type="entry name" value="PROLACTIN REGULATORY ELEMENT-BINDING PROTEIN"/>
    <property type="match status" value="1"/>
</dbReference>
<dbReference type="AlphaFoldDB" id="A0A2P6NEZ4"/>
<evidence type="ECO:0000256" key="11">
    <source>
        <dbReference type="PROSITE-ProRule" id="PRU00221"/>
    </source>
</evidence>
<evidence type="ECO:0000256" key="4">
    <source>
        <dbReference type="ARBA" id="ARBA00022692"/>
    </source>
</evidence>
<dbReference type="GO" id="GO:0006888">
    <property type="term" value="P:endoplasmic reticulum to Golgi vesicle-mediated transport"/>
    <property type="evidence" value="ECO:0007669"/>
    <property type="project" value="TreeGrafter"/>
</dbReference>
<keyword evidence="9 12" id="KW-1133">Transmembrane helix</keyword>
<keyword evidence="7" id="KW-0931">ER-Golgi transport</keyword>
<accession>A0A2P6NEZ4</accession>
<dbReference type="InterPro" id="IPR001680">
    <property type="entry name" value="WD40_rpt"/>
</dbReference>
<comment type="caution">
    <text evidence="13">The sequence shown here is derived from an EMBL/GenBank/DDBJ whole genome shotgun (WGS) entry which is preliminary data.</text>
</comment>
<feature type="transmembrane region" description="Helical" evidence="12">
    <location>
        <begin position="347"/>
        <end position="366"/>
    </location>
</feature>
<evidence type="ECO:0000256" key="10">
    <source>
        <dbReference type="ARBA" id="ARBA00023136"/>
    </source>
</evidence>
<evidence type="ECO:0000256" key="9">
    <source>
        <dbReference type="ARBA" id="ARBA00022989"/>
    </source>
</evidence>
<dbReference type="PANTHER" id="PTHR23284">
    <property type="entry name" value="PROLACTIN REGULATORY ELEMENT BINDING PROTEIN"/>
    <property type="match status" value="1"/>
</dbReference>
<comment type="subcellular location">
    <subcellularLocation>
        <location evidence="1">Endoplasmic reticulum membrane</location>
        <topology evidence="1">Single-pass membrane protein</topology>
    </subcellularLocation>
</comment>
<dbReference type="SUPFAM" id="SSF50998">
    <property type="entry name" value="Quinoprotein alcohol dehydrogenase-like"/>
    <property type="match status" value="1"/>
</dbReference>
<keyword evidence="8" id="KW-0653">Protein transport</keyword>
<name>A0A2P6NEZ4_9EUKA</name>
<evidence type="ECO:0000256" key="12">
    <source>
        <dbReference type="SAM" id="Phobius"/>
    </source>
</evidence>
<evidence type="ECO:0000256" key="5">
    <source>
        <dbReference type="ARBA" id="ARBA00022737"/>
    </source>
</evidence>
<keyword evidence="14" id="KW-1185">Reference proteome</keyword>
<dbReference type="GO" id="GO:0015031">
    <property type="term" value="P:protein transport"/>
    <property type="evidence" value="ECO:0007669"/>
    <property type="project" value="UniProtKB-KW"/>
</dbReference>
<dbReference type="EMBL" id="MDYQ01000101">
    <property type="protein sequence ID" value="PRP82502.1"/>
    <property type="molecule type" value="Genomic_DNA"/>
</dbReference>
<dbReference type="OrthoDB" id="2013972at2759"/>
<dbReference type="FunCoup" id="A0A2P6NEZ4">
    <property type="interactions" value="61"/>
</dbReference>
<dbReference type="PROSITE" id="PS50294">
    <property type="entry name" value="WD_REPEATS_REGION"/>
    <property type="match status" value="1"/>
</dbReference>
<gene>
    <name evidence="13" type="ORF">PROFUN_10072</name>
</gene>
<dbReference type="STRING" id="1890364.A0A2P6NEZ4"/>
<dbReference type="InterPro" id="IPR015943">
    <property type="entry name" value="WD40/YVTN_repeat-like_dom_sf"/>
</dbReference>
<evidence type="ECO:0000256" key="6">
    <source>
        <dbReference type="ARBA" id="ARBA00022824"/>
    </source>
</evidence>
<dbReference type="GO" id="GO:0005789">
    <property type="term" value="C:endoplasmic reticulum membrane"/>
    <property type="evidence" value="ECO:0007669"/>
    <property type="project" value="UniProtKB-SubCell"/>
</dbReference>
<evidence type="ECO:0000256" key="8">
    <source>
        <dbReference type="ARBA" id="ARBA00022927"/>
    </source>
</evidence>
<dbReference type="GO" id="GO:0005085">
    <property type="term" value="F:guanyl-nucleotide exchange factor activity"/>
    <property type="evidence" value="ECO:0007669"/>
    <property type="project" value="InterPro"/>
</dbReference>
<evidence type="ECO:0000313" key="13">
    <source>
        <dbReference type="EMBL" id="PRP82502.1"/>
    </source>
</evidence>
<protein>
    <submittedName>
        <fullName evidence="13">Uncharacterized protein</fullName>
    </submittedName>
</protein>
<evidence type="ECO:0000256" key="7">
    <source>
        <dbReference type="ARBA" id="ARBA00022892"/>
    </source>
</evidence>
<dbReference type="GO" id="GO:0003400">
    <property type="term" value="P:regulation of COPII vesicle coating"/>
    <property type="evidence" value="ECO:0007669"/>
    <property type="project" value="TreeGrafter"/>
</dbReference>
<evidence type="ECO:0000256" key="1">
    <source>
        <dbReference type="ARBA" id="ARBA00004389"/>
    </source>
</evidence>
<dbReference type="Pfam" id="PF00400">
    <property type="entry name" value="WD40"/>
    <property type="match status" value="3"/>
</dbReference>
<keyword evidence="10 12" id="KW-0472">Membrane</keyword>
<dbReference type="Proteomes" id="UP000241769">
    <property type="component" value="Unassembled WGS sequence"/>
</dbReference>
<keyword evidence="5" id="KW-0677">Repeat</keyword>
<keyword evidence="6" id="KW-0256">Endoplasmic reticulum</keyword>
<organism evidence="13 14">
    <name type="scientific">Planoprotostelium fungivorum</name>
    <dbReference type="NCBI Taxonomy" id="1890364"/>
    <lineage>
        <taxon>Eukaryota</taxon>
        <taxon>Amoebozoa</taxon>
        <taxon>Evosea</taxon>
        <taxon>Variosea</taxon>
        <taxon>Cavosteliida</taxon>
        <taxon>Cavosteliaceae</taxon>
        <taxon>Planoprotostelium</taxon>
    </lineage>
</organism>
<proteinExistence type="predicted"/>
<dbReference type="InParanoid" id="A0A2P6NEZ4"/>
<reference evidence="13 14" key="1">
    <citation type="journal article" date="2018" name="Genome Biol. Evol.">
        <title>Multiple Roots of Fruiting Body Formation in Amoebozoa.</title>
        <authorList>
            <person name="Hillmann F."/>
            <person name="Forbes G."/>
            <person name="Novohradska S."/>
            <person name="Ferling I."/>
            <person name="Riege K."/>
            <person name="Groth M."/>
            <person name="Westermann M."/>
            <person name="Marz M."/>
            <person name="Spaller T."/>
            <person name="Winckler T."/>
            <person name="Schaap P."/>
            <person name="Glockner G."/>
        </authorList>
    </citation>
    <scope>NUCLEOTIDE SEQUENCE [LARGE SCALE GENOMIC DNA]</scope>
    <source>
        <strain evidence="13 14">Jena</strain>
    </source>
</reference>
<keyword evidence="3 11" id="KW-0853">WD repeat</keyword>
<sequence length="367" mass="40680">MANKTKFLWDIPVYSVTALPSCPLHEGSQILCVSGGGGSSKTGIFNKIAVIALKDGLWTEKLHEIDVFPDVVTSLRVHPNGQFIACAIDSRTFIIPYNKETGKLDIENSKKFQTDFLPDVRDRQQKTLSYSPEGDKIATGGSDGTLRVWNSGSHTQLKEYKTEKSTELKDVSFSPTGSHIVSVQDTHIQLWDVEKTDAPVWILEKDAKESRAIFKNAKWAVDGKGDTILFVNKSIPRKESSILKFVFPGGLKDLKKPKLVKKVRTSSEEIMTSLAVDTAGQFVGVGGSEGTTISYNQHLQKMNEVKKTHNWFVSEVSFSGDGKYLISVSGDYHCNATEVRETIGVNYRLLFILLALLVLFIALYLAL</sequence>
<dbReference type="SMART" id="SM00320">
    <property type="entry name" value="WD40"/>
    <property type="match status" value="5"/>
</dbReference>
<feature type="repeat" description="WD" evidence="11">
    <location>
        <begin position="127"/>
        <end position="159"/>
    </location>
</feature>